<keyword evidence="10 11" id="KW-0961">Cell wall biogenesis/degradation</keyword>
<comment type="pathway">
    <text evidence="11">Cell wall biogenesis; peptidoglycan biosynthesis.</text>
</comment>
<evidence type="ECO:0000313" key="14">
    <source>
        <dbReference type="Proteomes" id="UP000053091"/>
    </source>
</evidence>
<dbReference type="RefSeq" id="WP_062038566.1">
    <property type="nucleotide sequence ID" value="NZ_DF968182.1"/>
</dbReference>
<keyword evidence="6 11" id="KW-0133">Cell shape</keyword>
<feature type="transmembrane region" description="Helical" evidence="11">
    <location>
        <begin position="14"/>
        <end position="36"/>
    </location>
</feature>
<dbReference type="Pfam" id="PF00912">
    <property type="entry name" value="Transgly"/>
    <property type="match status" value="1"/>
</dbReference>
<evidence type="ECO:0000256" key="3">
    <source>
        <dbReference type="ARBA" id="ARBA00022676"/>
    </source>
</evidence>
<dbReference type="GO" id="GO:0008360">
    <property type="term" value="P:regulation of cell shape"/>
    <property type="evidence" value="ECO:0007669"/>
    <property type="project" value="UniProtKB-KW"/>
</dbReference>
<dbReference type="GO" id="GO:0009274">
    <property type="term" value="C:peptidoglycan-based cell wall"/>
    <property type="evidence" value="ECO:0007669"/>
    <property type="project" value="InterPro"/>
</dbReference>
<dbReference type="GO" id="GO:0009252">
    <property type="term" value="P:peptidoglycan biosynthetic process"/>
    <property type="evidence" value="ECO:0007669"/>
    <property type="project" value="UniProtKB-UniRule"/>
</dbReference>
<dbReference type="PANTHER" id="PTHR30400">
    <property type="entry name" value="MONOFUNCTIONAL BIOSYNTHETIC PEPTIDOGLYCAN TRANSGLYCOSYLASE"/>
    <property type="match status" value="1"/>
</dbReference>
<keyword evidence="14" id="KW-1185">Reference proteome</keyword>
<evidence type="ECO:0000256" key="9">
    <source>
        <dbReference type="ARBA" id="ARBA00023136"/>
    </source>
</evidence>
<dbReference type="GO" id="GO:0016763">
    <property type="term" value="F:pentosyltransferase activity"/>
    <property type="evidence" value="ECO:0007669"/>
    <property type="project" value="InterPro"/>
</dbReference>
<evidence type="ECO:0000256" key="10">
    <source>
        <dbReference type="ARBA" id="ARBA00023316"/>
    </source>
</evidence>
<evidence type="ECO:0000256" key="4">
    <source>
        <dbReference type="ARBA" id="ARBA00022679"/>
    </source>
</evidence>
<name>A0A0S7C0A2_9BACT</name>
<dbReference type="SUPFAM" id="SSF53955">
    <property type="entry name" value="Lysozyme-like"/>
    <property type="match status" value="1"/>
</dbReference>
<dbReference type="GO" id="GO:0005886">
    <property type="term" value="C:plasma membrane"/>
    <property type="evidence" value="ECO:0007669"/>
    <property type="project" value="UniProtKB-SubCell"/>
</dbReference>
<dbReference type="UniPathway" id="UPA00219"/>
<comment type="function">
    <text evidence="11">Peptidoglycan polymerase that catalyzes glycan chain elongation from lipid-linked precursors.</text>
</comment>
<accession>A0A0S7C0A2</accession>
<evidence type="ECO:0000256" key="7">
    <source>
        <dbReference type="ARBA" id="ARBA00022984"/>
    </source>
</evidence>
<comment type="similarity">
    <text evidence="11">Belongs to the glycosyltransferase 51 family.</text>
</comment>
<feature type="domain" description="Glycosyl transferase family 51" evidence="12">
    <location>
        <begin position="58"/>
        <end position="224"/>
    </location>
</feature>
<proteinExistence type="inferred from homology"/>
<comment type="subcellular location">
    <subcellularLocation>
        <location evidence="11">Cell membrane</location>
        <topology evidence="11">Single-pass membrane protein</topology>
    </subcellularLocation>
</comment>
<evidence type="ECO:0000256" key="8">
    <source>
        <dbReference type="ARBA" id="ARBA00022989"/>
    </source>
</evidence>
<dbReference type="InterPro" id="IPR011812">
    <property type="entry name" value="Pep_trsgly"/>
</dbReference>
<dbReference type="EC" id="2.4.99.28" evidence="11"/>
<dbReference type="HAMAP" id="MF_00766">
    <property type="entry name" value="PGT_MtgA"/>
    <property type="match status" value="1"/>
</dbReference>
<evidence type="ECO:0000256" key="5">
    <source>
        <dbReference type="ARBA" id="ARBA00022692"/>
    </source>
</evidence>
<evidence type="ECO:0000259" key="12">
    <source>
        <dbReference type="Pfam" id="PF00912"/>
    </source>
</evidence>
<dbReference type="AlphaFoldDB" id="A0A0S7C0A2"/>
<evidence type="ECO:0000256" key="11">
    <source>
        <dbReference type="HAMAP-Rule" id="MF_00766"/>
    </source>
</evidence>
<organism evidence="13">
    <name type="scientific">Lentimicrobium saccharophilum</name>
    <dbReference type="NCBI Taxonomy" id="1678841"/>
    <lineage>
        <taxon>Bacteria</taxon>
        <taxon>Pseudomonadati</taxon>
        <taxon>Bacteroidota</taxon>
        <taxon>Bacteroidia</taxon>
        <taxon>Bacteroidales</taxon>
        <taxon>Lentimicrobiaceae</taxon>
        <taxon>Lentimicrobium</taxon>
    </lineage>
</organism>
<comment type="catalytic activity">
    <reaction evidence="11">
        <text>[GlcNAc-(1-&gt;4)-Mur2Ac(oyl-L-Ala-gamma-D-Glu-L-Lys-D-Ala-D-Ala)](n)-di-trans,octa-cis-undecaprenyl diphosphate + beta-D-GlcNAc-(1-&gt;4)-Mur2Ac(oyl-L-Ala-gamma-D-Glu-L-Lys-D-Ala-D-Ala)-di-trans,octa-cis-undecaprenyl diphosphate = [GlcNAc-(1-&gt;4)-Mur2Ac(oyl-L-Ala-gamma-D-Glu-L-Lys-D-Ala-D-Ala)](n+1)-di-trans,octa-cis-undecaprenyl diphosphate + di-trans,octa-cis-undecaprenyl diphosphate + H(+)</text>
        <dbReference type="Rhea" id="RHEA:23708"/>
        <dbReference type="Rhea" id="RHEA-COMP:9602"/>
        <dbReference type="Rhea" id="RHEA-COMP:9603"/>
        <dbReference type="ChEBI" id="CHEBI:15378"/>
        <dbReference type="ChEBI" id="CHEBI:58405"/>
        <dbReference type="ChEBI" id="CHEBI:60033"/>
        <dbReference type="ChEBI" id="CHEBI:78435"/>
        <dbReference type="EC" id="2.4.99.28"/>
    </reaction>
</comment>
<gene>
    <name evidence="11" type="primary">mtgA</name>
    <name evidence="13" type="ORF">TBC1_11707</name>
</gene>
<dbReference type="InterPro" id="IPR036950">
    <property type="entry name" value="PBP_transglycosylase"/>
</dbReference>
<keyword evidence="9 11" id="KW-0472">Membrane</keyword>
<evidence type="ECO:0000256" key="1">
    <source>
        <dbReference type="ARBA" id="ARBA00022475"/>
    </source>
</evidence>
<dbReference type="EMBL" id="DF968182">
    <property type="protein sequence ID" value="GAP42576.1"/>
    <property type="molecule type" value="Genomic_DNA"/>
</dbReference>
<dbReference type="InterPro" id="IPR023346">
    <property type="entry name" value="Lysozyme-like_dom_sf"/>
</dbReference>
<protein>
    <recommendedName>
        <fullName evidence="11">Biosynthetic peptidoglycan transglycosylase</fullName>
        <ecNumber evidence="11">2.4.99.28</ecNumber>
    </recommendedName>
    <alternativeName>
        <fullName evidence="11">Glycan polymerase</fullName>
    </alternativeName>
    <alternativeName>
        <fullName evidence="11">Peptidoglycan glycosyltransferase MtgA</fullName>
        <shortName evidence="11">PGT</shortName>
    </alternativeName>
</protein>
<dbReference type="PANTHER" id="PTHR30400:SF0">
    <property type="entry name" value="BIOSYNTHETIC PEPTIDOGLYCAN TRANSGLYCOSYLASE"/>
    <property type="match status" value="1"/>
</dbReference>
<evidence type="ECO:0000313" key="13">
    <source>
        <dbReference type="EMBL" id="GAP42576.1"/>
    </source>
</evidence>
<keyword evidence="3 11" id="KW-0328">Glycosyltransferase</keyword>
<dbReference type="GO" id="GO:0071555">
    <property type="term" value="P:cell wall organization"/>
    <property type="evidence" value="ECO:0007669"/>
    <property type="project" value="UniProtKB-KW"/>
</dbReference>
<keyword evidence="8 11" id="KW-1133">Transmembrane helix</keyword>
<reference evidence="13" key="1">
    <citation type="journal article" date="2015" name="Genome Announc.">
        <title>Draft Genome Sequence of Bacteroidales Strain TBC1, a Novel Isolate from a Methanogenic Wastewater Treatment System.</title>
        <authorList>
            <person name="Tourlousse D.M."/>
            <person name="Matsuura N."/>
            <person name="Sun L."/>
            <person name="Toyonaga M."/>
            <person name="Kuroda K."/>
            <person name="Ohashi A."/>
            <person name="Cruz R."/>
            <person name="Yamaguchi T."/>
            <person name="Sekiguchi Y."/>
        </authorList>
    </citation>
    <scope>NUCLEOTIDE SEQUENCE [LARGE SCALE GENOMIC DNA]</scope>
    <source>
        <strain evidence="13">TBC1</strain>
    </source>
</reference>
<keyword evidence="4 11" id="KW-0808">Transferase</keyword>
<dbReference type="Gene3D" id="1.10.3810.10">
    <property type="entry name" value="Biosynthetic peptidoglycan transglycosylase-like"/>
    <property type="match status" value="1"/>
</dbReference>
<keyword evidence="7 11" id="KW-0573">Peptidoglycan synthesis</keyword>
<keyword evidence="5 11" id="KW-0812">Transmembrane</keyword>
<dbReference type="PATRIC" id="fig|1678841.3.peg.796"/>
<evidence type="ECO:0000256" key="6">
    <source>
        <dbReference type="ARBA" id="ARBA00022960"/>
    </source>
</evidence>
<dbReference type="Proteomes" id="UP000053091">
    <property type="component" value="Unassembled WGS sequence"/>
</dbReference>
<dbReference type="OrthoDB" id="9766909at2"/>
<dbReference type="GO" id="GO:0008955">
    <property type="term" value="F:peptidoglycan glycosyltransferase activity"/>
    <property type="evidence" value="ECO:0007669"/>
    <property type="project" value="UniProtKB-UniRule"/>
</dbReference>
<sequence length="232" mass="27084">MITAKSVTRKLFRLIRFAVFFFFFSTVLVTIIYRFVRPPVTPLQLIRVAEQIAEGEKVKMNRDWVKLRDISPHMVQAVVAAEDNNFMKHHGFDLEAIKKARELNKKRKNKLGASTISQQTAKNVFLWPDRTWLRKGLEVYFTGLIEIFWGKRRIMEVYLNVIEMGDGIYGVEKAAGKYYRKPASDLNRAEAAMIAAVLPNPRRWSPASPTAYIQRKQQRIMRVMNQMEKVKF</sequence>
<evidence type="ECO:0000256" key="2">
    <source>
        <dbReference type="ARBA" id="ARBA00022519"/>
    </source>
</evidence>
<keyword evidence="1 11" id="KW-1003">Cell membrane</keyword>
<keyword evidence="2" id="KW-0997">Cell inner membrane</keyword>
<dbReference type="STRING" id="1678841.TBC1_11707"/>
<dbReference type="NCBIfam" id="TIGR02070">
    <property type="entry name" value="mono_pep_trsgly"/>
    <property type="match status" value="1"/>
</dbReference>
<dbReference type="InterPro" id="IPR001264">
    <property type="entry name" value="Glyco_trans_51"/>
</dbReference>